<protein>
    <recommendedName>
        <fullName evidence="2">mannose-1-phosphate guanylyltransferase</fullName>
        <ecNumber evidence="2">2.7.7.13</ecNumber>
    </recommendedName>
</protein>
<reference evidence="13" key="1">
    <citation type="submission" date="2017-04" db="EMBL/GenBank/DDBJ databases">
        <authorList>
            <person name="Varghese N."/>
            <person name="Submissions S."/>
        </authorList>
    </citation>
    <scope>NUCLEOTIDE SEQUENCE [LARGE SCALE GENOMIC DNA]</scope>
    <source>
        <strain evidence="13">K3S</strain>
    </source>
</reference>
<dbReference type="InterPro" id="IPR005835">
    <property type="entry name" value="NTP_transferase_dom"/>
</dbReference>
<sequence>MIIPVILSGGSGTRLWPLSRKLYPKQLLDLTGNGSLLQATVHRGCGLKGAANPIIVCNESHRFMVAEQLRQINIHPDTIFLEPEGRNSAPAIAVSAFRVQAENPEALLLVMPSDHVFKDSAAFYAAVEDGVKNAENGDFVLFGIVPTSPETGYGYVRHGDAAEVSNVSPVKEFVEKPDYQTAQAYLESGEYFWNSGVFLFKPQVFLDKLKELEPELYEACRLSVEKARVDLDFVRLHEASFISCPAKSVDYAVMERVTNRVVVPLDSGWSDIGSWDSLMREFTDDENGNVFVGDVVTEGVTNSFLHSSGRIIGVVGMDNVVVVETDDAVLVADRKTAQDVKKLVETLSKAGREEVSVHRKVYRPWGSYERIDSGGRFQVKRIVVKPGGILSLQMHHHRAEHWVVVTGTASVLIGEKEMMLNEDQSTYIPIGVKHRLTNPGKIDLELIEVQTGSYLGEDDISRFEDVYGRSKEITKS</sequence>
<dbReference type="NCBIfam" id="TIGR01479">
    <property type="entry name" value="GMP_PMI"/>
    <property type="match status" value="1"/>
</dbReference>
<evidence type="ECO:0000259" key="11">
    <source>
        <dbReference type="Pfam" id="PF22640"/>
    </source>
</evidence>
<dbReference type="GO" id="GO:0016853">
    <property type="term" value="F:isomerase activity"/>
    <property type="evidence" value="ECO:0007669"/>
    <property type="project" value="UniProtKB-KW"/>
</dbReference>
<keyword evidence="5" id="KW-0547">Nucleotide-binding</keyword>
<organism evidence="12 13">
    <name type="scientific">Desulfovibrio gilichinskyi</name>
    <dbReference type="NCBI Taxonomy" id="1519643"/>
    <lineage>
        <taxon>Bacteria</taxon>
        <taxon>Pseudomonadati</taxon>
        <taxon>Thermodesulfobacteriota</taxon>
        <taxon>Desulfovibrionia</taxon>
        <taxon>Desulfovibrionales</taxon>
        <taxon>Desulfovibrionaceae</taxon>
        <taxon>Desulfovibrio</taxon>
    </lineage>
</organism>
<dbReference type="InterPro" id="IPR051161">
    <property type="entry name" value="Mannose-6P_isomerase_type2"/>
</dbReference>
<feature type="domain" description="MannoseP isomerase/GMP-like beta-helix" evidence="11">
    <location>
        <begin position="301"/>
        <end position="347"/>
    </location>
</feature>
<dbReference type="CDD" id="cd02509">
    <property type="entry name" value="GDP-M1P_Guanylyltransferase"/>
    <property type="match status" value="1"/>
</dbReference>
<dbReference type="InterPro" id="IPR006375">
    <property type="entry name" value="Man1P_GuaTrfase/Man6P_Isoase"/>
</dbReference>
<dbReference type="GO" id="GO:0005525">
    <property type="term" value="F:GTP binding"/>
    <property type="evidence" value="ECO:0007669"/>
    <property type="project" value="UniProtKB-KW"/>
</dbReference>
<dbReference type="Gene3D" id="2.60.120.10">
    <property type="entry name" value="Jelly Rolls"/>
    <property type="match status" value="1"/>
</dbReference>
<comment type="similarity">
    <text evidence="1 8">Belongs to the mannose-6-phosphate isomerase type 2 family.</text>
</comment>
<dbReference type="GO" id="GO:0004475">
    <property type="term" value="F:mannose-1-phosphate guanylyltransferase (GTP) activity"/>
    <property type="evidence" value="ECO:0007669"/>
    <property type="project" value="UniProtKB-EC"/>
</dbReference>
<evidence type="ECO:0000256" key="7">
    <source>
        <dbReference type="ARBA" id="ARBA00047343"/>
    </source>
</evidence>
<evidence type="ECO:0000256" key="5">
    <source>
        <dbReference type="ARBA" id="ARBA00022741"/>
    </source>
</evidence>
<dbReference type="Pfam" id="PF00483">
    <property type="entry name" value="NTP_transferase"/>
    <property type="match status" value="1"/>
</dbReference>
<evidence type="ECO:0000256" key="4">
    <source>
        <dbReference type="ARBA" id="ARBA00022695"/>
    </source>
</evidence>
<dbReference type="InterPro" id="IPR029044">
    <property type="entry name" value="Nucleotide-diphossugar_trans"/>
</dbReference>
<dbReference type="Pfam" id="PF01050">
    <property type="entry name" value="MannoseP_isomer"/>
    <property type="match status" value="1"/>
</dbReference>
<dbReference type="EMBL" id="FWZU01000005">
    <property type="protein sequence ID" value="SMF34393.1"/>
    <property type="molecule type" value="Genomic_DNA"/>
</dbReference>
<dbReference type="CDD" id="cd02213">
    <property type="entry name" value="cupin_PMI_typeII_C"/>
    <property type="match status" value="1"/>
</dbReference>
<dbReference type="InterPro" id="IPR001538">
    <property type="entry name" value="Man6P_isomerase-2_C"/>
</dbReference>
<dbReference type="SUPFAM" id="SSF51182">
    <property type="entry name" value="RmlC-like cupins"/>
    <property type="match status" value="1"/>
</dbReference>
<dbReference type="InterPro" id="IPR014710">
    <property type="entry name" value="RmlC-like_jellyroll"/>
</dbReference>
<keyword evidence="12" id="KW-0413">Isomerase</keyword>
<dbReference type="Pfam" id="PF22640">
    <property type="entry name" value="ManC_GMP_beta-helix"/>
    <property type="match status" value="1"/>
</dbReference>
<keyword evidence="4 12" id="KW-0548">Nucleotidyltransferase</keyword>
<keyword evidence="6" id="KW-0342">GTP-binding</keyword>
<gene>
    <name evidence="12" type="ORF">SAMN06295933_2994</name>
</gene>
<dbReference type="Proteomes" id="UP000192906">
    <property type="component" value="Unassembled WGS sequence"/>
</dbReference>
<evidence type="ECO:0000256" key="8">
    <source>
        <dbReference type="RuleBase" id="RU004190"/>
    </source>
</evidence>
<evidence type="ECO:0000313" key="13">
    <source>
        <dbReference type="Proteomes" id="UP000192906"/>
    </source>
</evidence>
<dbReference type="GO" id="GO:0009298">
    <property type="term" value="P:GDP-mannose biosynthetic process"/>
    <property type="evidence" value="ECO:0007669"/>
    <property type="project" value="TreeGrafter"/>
</dbReference>
<accession>A0A1X7EI63</accession>
<dbReference type="InterPro" id="IPR049577">
    <property type="entry name" value="GMPP_N"/>
</dbReference>
<evidence type="ECO:0000256" key="1">
    <source>
        <dbReference type="ARBA" id="ARBA00006115"/>
    </source>
</evidence>
<dbReference type="FunFam" id="3.90.550.10:FF:000046">
    <property type="entry name" value="Mannose-1-phosphate guanylyltransferase (GDP)"/>
    <property type="match status" value="1"/>
</dbReference>
<evidence type="ECO:0000259" key="9">
    <source>
        <dbReference type="Pfam" id="PF00483"/>
    </source>
</evidence>
<dbReference type="GO" id="GO:0000271">
    <property type="term" value="P:polysaccharide biosynthetic process"/>
    <property type="evidence" value="ECO:0007669"/>
    <property type="project" value="InterPro"/>
</dbReference>
<evidence type="ECO:0000259" key="10">
    <source>
        <dbReference type="Pfam" id="PF01050"/>
    </source>
</evidence>
<dbReference type="AlphaFoldDB" id="A0A1X7EI63"/>
<evidence type="ECO:0000313" key="12">
    <source>
        <dbReference type="EMBL" id="SMF34393.1"/>
    </source>
</evidence>
<dbReference type="InterPro" id="IPR054566">
    <property type="entry name" value="ManC/GMP-like_b-helix"/>
</dbReference>
<feature type="domain" description="Nucleotidyl transferase" evidence="9">
    <location>
        <begin position="4"/>
        <end position="286"/>
    </location>
</feature>
<evidence type="ECO:0000256" key="6">
    <source>
        <dbReference type="ARBA" id="ARBA00023134"/>
    </source>
</evidence>
<dbReference type="STRING" id="1519643.SAMN06295933_2994"/>
<proteinExistence type="inferred from homology"/>
<dbReference type="PANTHER" id="PTHR46390">
    <property type="entry name" value="MANNOSE-1-PHOSPHATE GUANYLYLTRANSFERASE"/>
    <property type="match status" value="1"/>
</dbReference>
<dbReference type="SUPFAM" id="SSF53448">
    <property type="entry name" value="Nucleotide-diphospho-sugar transferases"/>
    <property type="match status" value="1"/>
</dbReference>
<dbReference type="Gene3D" id="3.90.550.10">
    <property type="entry name" value="Spore Coat Polysaccharide Biosynthesis Protein SpsA, Chain A"/>
    <property type="match status" value="1"/>
</dbReference>
<keyword evidence="13" id="KW-1185">Reference proteome</keyword>
<dbReference type="EC" id="2.7.7.13" evidence="2"/>
<comment type="catalytic activity">
    <reaction evidence="7">
        <text>alpha-D-mannose 1-phosphate + GTP + H(+) = GDP-alpha-D-mannose + diphosphate</text>
        <dbReference type="Rhea" id="RHEA:15229"/>
        <dbReference type="ChEBI" id="CHEBI:15378"/>
        <dbReference type="ChEBI" id="CHEBI:33019"/>
        <dbReference type="ChEBI" id="CHEBI:37565"/>
        <dbReference type="ChEBI" id="CHEBI:57527"/>
        <dbReference type="ChEBI" id="CHEBI:58409"/>
        <dbReference type="EC" id="2.7.7.13"/>
    </reaction>
</comment>
<dbReference type="OrthoDB" id="9806359at2"/>
<evidence type="ECO:0000256" key="2">
    <source>
        <dbReference type="ARBA" id="ARBA00012387"/>
    </source>
</evidence>
<dbReference type="InterPro" id="IPR011051">
    <property type="entry name" value="RmlC_Cupin_sf"/>
</dbReference>
<name>A0A1X7EI63_9BACT</name>
<dbReference type="RefSeq" id="WP_085103652.1">
    <property type="nucleotide sequence ID" value="NZ_FWZU01000005.1"/>
</dbReference>
<dbReference type="PANTHER" id="PTHR46390:SF1">
    <property type="entry name" value="MANNOSE-1-PHOSPHATE GUANYLYLTRANSFERASE"/>
    <property type="match status" value="1"/>
</dbReference>
<keyword evidence="3 12" id="KW-0808">Transferase</keyword>
<feature type="domain" description="Mannose-6-phosphate isomerase type II C-terminal" evidence="10">
    <location>
        <begin position="351"/>
        <end position="465"/>
    </location>
</feature>
<dbReference type="FunFam" id="2.60.120.10:FF:000032">
    <property type="entry name" value="Mannose-1-phosphate guanylyltransferase/mannose-6-phosphate isomerase"/>
    <property type="match status" value="1"/>
</dbReference>
<evidence type="ECO:0000256" key="3">
    <source>
        <dbReference type="ARBA" id="ARBA00022679"/>
    </source>
</evidence>